<organism evidence="5 6">
    <name type="scientific">Aspergillus tanneri</name>
    <dbReference type="NCBI Taxonomy" id="1220188"/>
    <lineage>
        <taxon>Eukaryota</taxon>
        <taxon>Fungi</taxon>
        <taxon>Dikarya</taxon>
        <taxon>Ascomycota</taxon>
        <taxon>Pezizomycotina</taxon>
        <taxon>Eurotiomycetes</taxon>
        <taxon>Eurotiomycetidae</taxon>
        <taxon>Eurotiales</taxon>
        <taxon>Aspergillaceae</taxon>
        <taxon>Aspergillus</taxon>
        <taxon>Aspergillus subgen. Circumdati</taxon>
    </lineage>
</organism>
<feature type="short sequence motif" description="Histidine triad motif" evidence="2 3">
    <location>
        <begin position="54"/>
        <end position="58"/>
    </location>
</feature>
<name>A0A5M9MNK2_9EURO</name>
<dbReference type="AlphaFoldDB" id="A0A5M9MNK2"/>
<dbReference type="PANTHER" id="PTHR46648">
    <property type="entry name" value="HIT FAMILY PROTEIN 1"/>
    <property type="match status" value="1"/>
</dbReference>
<dbReference type="GO" id="GO:0009117">
    <property type="term" value="P:nucleotide metabolic process"/>
    <property type="evidence" value="ECO:0007669"/>
    <property type="project" value="TreeGrafter"/>
</dbReference>
<sequence>MGVTVSREIGQWLPIISRVTMRALYGESDSDSDSRWNWNVVQNNGISAAQQVPHVHFHVIPRPAANAEPGAAKMSFVMFGRGQRDELDDEEGAKLAGLLRQELAREVQQVKQQDGVDLEVDEKTMLGKL</sequence>
<dbReference type="GeneID" id="54327192"/>
<dbReference type="SUPFAM" id="SSF54197">
    <property type="entry name" value="HIT-like"/>
    <property type="match status" value="1"/>
</dbReference>
<comment type="caution">
    <text evidence="5">The sequence shown here is derived from an EMBL/GenBank/DDBJ whole genome shotgun (WGS) entry which is preliminary data.</text>
</comment>
<dbReference type="InterPro" id="IPR011146">
    <property type="entry name" value="HIT-like"/>
</dbReference>
<dbReference type="VEuPathDB" id="FungiDB:EYZ11_001561"/>
<accession>A0A5M9MNK2</accession>
<evidence type="ECO:0000256" key="3">
    <source>
        <dbReference type="PROSITE-ProRule" id="PRU00464"/>
    </source>
</evidence>
<feature type="domain" description="HIT" evidence="4">
    <location>
        <begin position="1"/>
        <end position="69"/>
    </location>
</feature>
<reference evidence="5 6" key="1">
    <citation type="submission" date="2019-08" db="EMBL/GenBank/DDBJ databases">
        <title>The genome sequence of a newly discovered highly antifungal drug resistant Aspergillus species, Aspergillus tanneri NIH 1004.</title>
        <authorList>
            <person name="Mounaud S."/>
            <person name="Singh I."/>
            <person name="Joardar V."/>
            <person name="Pakala S."/>
            <person name="Pakala S."/>
            <person name="Venepally P."/>
            <person name="Chung J.K."/>
            <person name="Losada L."/>
            <person name="Nierman W.C."/>
        </authorList>
    </citation>
    <scope>NUCLEOTIDE SEQUENCE [LARGE SCALE GENOMIC DNA]</scope>
    <source>
        <strain evidence="5 6">NIH1004</strain>
    </source>
</reference>
<dbReference type="InterPro" id="IPR036265">
    <property type="entry name" value="HIT-like_sf"/>
</dbReference>
<gene>
    <name evidence="5" type="ORF">ATNIH1004_004490</name>
</gene>
<evidence type="ECO:0000256" key="1">
    <source>
        <dbReference type="PIRSR" id="PIRSR601310-1"/>
    </source>
</evidence>
<evidence type="ECO:0000259" key="4">
    <source>
        <dbReference type="PROSITE" id="PS51084"/>
    </source>
</evidence>
<evidence type="ECO:0000313" key="5">
    <source>
        <dbReference type="EMBL" id="KAA8648605.1"/>
    </source>
</evidence>
<dbReference type="GO" id="GO:0003824">
    <property type="term" value="F:catalytic activity"/>
    <property type="evidence" value="ECO:0007669"/>
    <property type="project" value="InterPro"/>
</dbReference>
<dbReference type="RefSeq" id="XP_033427966.1">
    <property type="nucleotide sequence ID" value="XM_033569160.1"/>
</dbReference>
<dbReference type="PROSITE" id="PS00892">
    <property type="entry name" value="HIT_1"/>
    <property type="match status" value="1"/>
</dbReference>
<protein>
    <recommendedName>
        <fullName evidence="4">HIT domain-containing protein</fullName>
    </recommendedName>
</protein>
<dbReference type="Pfam" id="PF01230">
    <property type="entry name" value="HIT"/>
    <property type="match status" value="1"/>
</dbReference>
<dbReference type="Proteomes" id="UP000324241">
    <property type="component" value="Unassembled WGS sequence"/>
</dbReference>
<evidence type="ECO:0000313" key="6">
    <source>
        <dbReference type="Proteomes" id="UP000324241"/>
    </source>
</evidence>
<proteinExistence type="predicted"/>
<feature type="active site" description="Tele-AMP-histidine intermediate" evidence="1">
    <location>
        <position position="56"/>
    </location>
</feature>
<dbReference type="InterPro" id="IPR001310">
    <property type="entry name" value="Histidine_triad_HIT"/>
</dbReference>
<dbReference type="OrthoDB" id="1915375at2759"/>
<dbReference type="PANTHER" id="PTHR46648:SF2">
    <property type="entry name" value="HIT DOMAIN-CONTAINING PROTEIN"/>
    <property type="match status" value="1"/>
</dbReference>
<dbReference type="Gene3D" id="3.30.428.10">
    <property type="entry name" value="HIT-like"/>
    <property type="match status" value="1"/>
</dbReference>
<dbReference type="InterPro" id="IPR019808">
    <property type="entry name" value="Histidine_triad_CS"/>
</dbReference>
<dbReference type="EMBL" id="QUQM01000003">
    <property type="protein sequence ID" value="KAA8648605.1"/>
    <property type="molecule type" value="Genomic_DNA"/>
</dbReference>
<dbReference type="PROSITE" id="PS51084">
    <property type="entry name" value="HIT_2"/>
    <property type="match status" value="1"/>
</dbReference>
<evidence type="ECO:0000256" key="2">
    <source>
        <dbReference type="PIRSR" id="PIRSR601310-3"/>
    </source>
</evidence>